<dbReference type="PANTHER" id="PTHR22743">
    <property type="entry name" value="MEPRIN/TRAF-LIKE MATH FAMILY-C.ELEGANS"/>
    <property type="match status" value="1"/>
</dbReference>
<dbReference type="SMART" id="SM00225">
    <property type="entry name" value="BTB"/>
    <property type="match status" value="1"/>
</dbReference>
<feature type="domain" description="BTB" evidence="1">
    <location>
        <begin position="116"/>
        <end position="179"/>
    </location>
</feature>
<sequence length="221" mass="25245">MGYTEKFMISHTFQNVEHGKLGGYSGPRKTINEQNCYIFCMKTNESNWHCCLNGVETVGTTDGRIENSPGITLQDDPKYFVNGNMRVECYVEVYEVDENGIRIPPRLFDESVKEYSDVVLIVEEKKFYVNKLYLASESSFFKYLFIGSFEESKKDEISLKDVEAKYFQLFLESLYGDPVINGILPESDQNCGRYSCCNVRESQGNGSRRVGIPFSKSSFSS</sequence>
<dbReference type="SUPFAM" id="SSF54695">
    <property type="entry name" value="POZ domain"/>
    <property type="match status" value="1"/>
</dbReference>
<evidence type="ECO:0000313" key="3">
    <source>
        <dbReference type="Proteomes" id="UP000008281"/>
    </source>
</evidence>
<dbReference type="InterPro" id="IPR052664">
    <property type="entry name" value="BTB-MATH_domain_protein"/>
</dbReference>
<dbReference type="Gene3D" id="3.30.710.10">
    <property type="entry name" value="Potassium Channel Kv1.1, Chain A"/>
    <property type="match status" value="1"/>
</dbReference>
<evidence type="ECO:0000259" key="1">
    <source>
        <dbReference type="PROSITE" id="PS50097"/>
    </source>
</evidence>
<reference evidence="2" key="1">
    <citation type="submission" date="2007-07" db="EMBL/GenBank/DDBJ databases">
        <title>PCAP assembly of the Caenorhabditis remanei genome.</title>
        <authorList>
            <consortium name="The Caenorhabditis remanei Sequencing Consortium"/>
            <person name="Wilson R.K."/>
        </authorList>
    </citation>
    <scope>NUCLEOTIDE SEQUENCE [LARGE SCALE GENOMIC DNA]</scope>
    <source>
        <strain evidence="2">PB4641</strain>
    </source>
</reference>
<gene>
    <name evidence="2" type="ORF">CRE_26722</name>
</gene>
<organism evidence="3">
    <name type="scientific">Caenorhabditis remanei</name>
    <name type="common">Caenorhabditis vulgaris</name>
    <dbReference type="NCBI Taxonomy" id="31234"/>
    <lineage>
        <taxon>Eukaryota</taxon>
        <taxon>Metazoa</taxon>
        <taxon>Ecdysozoa</taxon>
        <taxon>Nematoda</taxon>
        <taxon>Chromadorea</taxon>
        <taxon>Rhabditida</taxon>
        <taxon>Rhabditina</taxon>
        <taxon>Rhabditomorpha</taxon>
        <taxon>Rhabditoidea</taxon>
        <taxon>Rhabditidae</taxon>
        <taxon>Peloderinae</taxon>
        <taxon>Caenorhabditis</taxon>
    </lineage>
</organism>
<dbReference type="OrthoDB" id="19132at2759"/>
<keyword evidence="3" id="KW-1185">Reference proteome</keyword>
<dbReference type="PROSITE" id="PS50097">
    <property type="entry name" value="BTB"/>
    <property type="match status" value="1"/>
</dbReference>
<proteinExistence type="predicted"/>
<dbReference type="AlphaFoldDB" id="E3MXV5"/>
<dbReference type="EMBL" id="DS268493">
    <property type="protein sequence ID" value="EFP11777.1"/>
    <property type="molecule type" value="Genomic_DNA"/>
</dbReference>
<name>E3MXV5_CAERE</name>
<accession>E3MXV5</accession>
<evidence type="ECO:0000313" key="2">
    <source>
        <dbReference type="EMBL" id="EFP11777.1"/>
    </source>
</evidence>
<dbReference type="Proteomes" id="UP000008281">
    <property type="component" value="Unassembled WGS sequence"/>
</dbReference>
<protein>
    <recommendedName>
        <fullName evidence="1">BTB domain-containing protein</fullName>
    </recommendedName>
</protein>
<dbReference type="InterPro" id="IPR000210">
    <property type="entry name" value="BTB/POZ_dom"/>
</dbReference>
<dbReference type="HOGENOM" id="CLU_1251684_0_0_1"/>
<dbReference type="Pfam" id="PF00651">
    <property type="entry name" value="BTB"/>
    <property type="match status" value="1"/>
</dbReference>
<dbReference type="eggNOG" id="KOG4185">
    <property type="taxonomic scope" value="Eukaryota"/>
</dbReference>
<dbReference type="PANTHER" id="PTHR22743:SF165">
    <property type="entry name" value="BTB AND MATH DOMAIN CONTAINING-RELATED"/>
    <property type="match status" value="1"/>
</dbReference>
<dbReference type="InParanoid" id="E3MXV5"/>
<dbReference type="InterPro" id="IPR011333">
    <property type="entry name" value="SKP1/BTB/POZ_sf"/>
</dbReference>